<feature type="compositionally biased region" description="Acidic residues" evidence="1">
    <location>
        <begin position="40"/>
        <end position="54"/>
    </location>
</feature>
<sequence>MKIELIKIKLFSALICIFMFYSCDPEHRETIEPEKPSIENPEEPEGPESPDEPEIPSTNTIINLNNEFMIVGSNSWSSVAYGNGIFVVGGEKGYVTTSTDEGKTWSTPKQLVTTGSWRNVIYANGSFMMLNFHNGKLATSKDGTIWT</sequence>
<dbReference type="PROSITE" id="PS51257">
    <property type="entry name" value="PROKAR_LIPOPROTEIN"/>
    <property type="match status" value="1"/>
</dbReference>
<accession>A0A412TJ25</accession>
<evidence type="ECO:0000313" key="3">
    <source>
        <dbReference type="Proteomes" id="UP000284243"/>
    </source>
</evidence>
<dbReference type="InterPro" id="IPR036278">
    <property type="entry name" value="Sialidase_sf"/>
</dbReference>
<dbReference type="SUPFAM" id="SSF50939">
    <property type="entry name" value="Sialidases"/>
    <property type="match status" value="1"/>
</dbReference>
<proteinExistence type="predicted"/>
<comment type="caution">
    <text evidence="2">The sequence shown here is derived from an EMBL/GenBank/DDBJ whole genome shotgun (WGS) entry which is preliminary data.</text>
</comment>
<dbReference type="CDD" id="cd15482">
    <property type="entry name" value="Sialidase_non-viral"/>
    <property type="match status" value="1"/>
</dbReference>
<gene>
    <name evidence="2" type="ORF">DWW57_19400</name>
</gene>
<protein>
    <recommendedName>
        <fullName evidence="4">Exo-alpha-sialidase</fullName>
    </recommendedName>
</protein>
<dbReference type="Proteomes" id="UP000284243">
    <property type="component" value="Unassembled WGS sequence"/>
</dbReference>
<dbReference type="EMBL" id="QRYC01000059">
    <property type="protein sequence ID" value="RGU52757.1"/>
    <property type="molecule type" value="Genomic_DNA"/>
</dbReference>
<evidence type="ECO:0000256" key="1">
    <source>
        <dbReference type="SAM" id="MobiDB-lite"/>
    </source>
</evidence>
<evidence type="ECO:0008006" key="4">
    <source>
        <dbReference type="Google" id="ProtNLM"/>
    </source>
</evidence>
<dbReference type="AlphaFoldDB" id="A0A412TJ25"/>
<evidence type="ECO:0000313" key="2">
    <source>
        <dbReference type="EMBL" id="RGU52757.1"/>
    </source>
</evidence>
<name>A0A412TJ25_9BACT</name>
<reference evidence="2 3" key="1">
    <citation type="submission" date="2018-08" db="EMBL/GenBank/DDBJ databases">
        <title>A genome reference for cultivated species of the human gut microbiota.</title>
        <authorList>
            <person name="Zou Y."/>
            <person name="Xue W."/>
            <person name="Luo G."/>
        </authorList>
    </citation>
    <scope>NUCLEOTIDE SEQUENCE [LARGE SCALE GENOMIC DNA]</scope>
    <source>
        <strain evidence="2 3">AF16-14</strain>
    </source>
</reference>
<feature type="region of interest" description="Disordered" evidence="1">
    <location>
        <begin position="31"/>
        <end position="58"/>
    </location>
</feature>
<organism evidence="2 3">
    <name type="scientific">Odoribacter splanchnicus</name>
    <dbReference type="NCBI Taxonomy" id="28118"/>
    <lineage>
        <taxon>Bacteria</taxon>
        <taxon>Pseudomonadati</taxon>
        <taxon>Bacteroidota</taxon>
        <taxon>Bacteroidia</taxon>
        <taxon>Bacteroidales</taxon>
        <taxon>Odoribacteraceae</taxon>
        <taxon>Odoribacter</taxon>
    </lineage>
</organism>
<feature type="non-terminal residue" evidence="2">
    <location>
        <position position="147"/>
    </location>
</feature>